<evidence type="ECO:0000313" key="1">
    <source>
        <dbReference type="EMBL" id="QPQ55521.1"/>
    </source>
</evidence>
<gene>
    <name evidence="1" type="ORF">IC614_02650</name>
</gene>
<proteinExistence type="predicted"/>
<protein>
    <submittedName>
        <fullName evidence="1">Uncharacterized protein</fullName>
    </submittedName>
</protein>
<evidence type="ECO:0000313" key="2">
    <source>
        <dbReference type="Proteomes" id="UP000594873"/>
    </source>
</evidence>
<reference evidence="1 2" key="1">
    <citation type="submission" date="2020-11" db="EMBL/GenBank/DDBJ databases">
        <title>Genome seq and assembly of Sphingosinicella sp.</title>
        <authorList>
            <person name="Chhetri G."/>
        </authorList>
    </citation>
    <scope>NUCLEOTIDE SEQUENCE [LARGE SCALE GENOMIC DNA]</scope>
    <source>
        <strain evidence="1 2">UDD2</strain>
    </source>
</reference>
<dbReference type="EMBL" id="CP065592">
    <property type="protein sequence ID" value="QPQ55521.1"/>
    <property type="molecule type" value="Genomic_DNA"/>
</dbReference>
<dbReference type="KEGG" id="sflv:IC614_02650"/>
<sequence>MTEENLQECAHVFAHDAGRAFVAAVGSTLISSMSAVNAGRRQEARSAVLIAAQRAAANPPSAEMLAKVSGAWSEALKIFRDFASLLTPAAIRELDELVAQVDDPTEPAADILRAALVSGMGFSEAEYMWELDELEKAGYRPLALLSEGDPAILKSLVLATASGASGIRPIGFATMSSSAEANEHVAAAVCRARAAGLTASLFHLLPAMVLLAAHQAPKDSALYRLRRKAEEKRALFH</sequence>
<keyword evidence="2" id="KW-1185">Reference proteome</keyword>
<dbReference type="AlphaFoldDB" id="A0A7T2GKH3"/>
<dbReference type="Proteomes" id="UP000594873">
    <property type="component" value="Chromosome"/>
</dbReference>
<accession>A0A7T2GKH3</accession>
<name>A0A7T2GKH3_9SPHN</name>
<organism evidence="1 2">
    <name type="scientific">Allosphingosinicella flava</name>
    <dbReference type="NCBI Taxonomy" id="2771430"/>
    <lineage>
        <taxon>Bacteria</taxon>
        <taxon>Pseudomonadati</taxon>
        <taxon>Pseudomonadota</taxon>
        <taxon>Alphaproteobacteria</taxon>
        <taxon>Sphingomonadales</taxon>
        <taxon>Sphingomonadaceae</taxon>
        <taxon>Allosphingosinicella</taxon>
    </lineage>
</organism>